<dbReference type="SMART" id="SM00248">
    <property type="entry name" value="ANK"/>
    <property type="match status" value="5"/>
</dbReference>
<evidence type="ECO:0000256" key="3">
    <source>
        <dbReference type="PROSITE-ProRule" id="PRU00023"/>
    </source>
</evidence>
<evidence type="ECO:0000256" key="2">
    <source>
        <dbReference type="ARBA" id="ARBA00023043"/>
    </source>
</evidence>
<dbReference type="Gene3D" id="1.25.40.20">
    <property type="entry name" value="Ankyrin repeat-containing domain"/>
    <property type="match status" value="1"/>
</dbReference>
<dbReference type="RefSeq" id="XP_037161932.1">
    <property type="nucleotide sequence ID" value="XM_037311065.1"/>
</dbReference>
<dbReference type="Proteomes" id="UP000578531">
    <property type="component" value="Unassembled WGS sequence"/>
</dbReference>
<dbReference type="OrthoDB" id="341259at2759"/>
<reference evidence="4 5" key="1">
    <citation type="journal article" date="2020" name="Genomics">
        <title>Complete, high-quality genomes from long-read metagenomic sequencing of two wolf lichen thalli reveals enigmatic genome architecture.</title>
        <authorList>
            <person name="McKenzie S.K."/>
            <person name="Walston R.F."/>
            <person name="Allen J.L."/>
        </authorList>
    </citation>
    <scope>NUCLEOTIDE SEQUENCE [LARGE SCALE GENOMIC DNA]</scope>
    <source>
        <strain evidence="4">WasteWater2</strain>
    </source>
</reference>
<evidence type="ECO:0000256" key="1">
    <source>
        <dbReference type="ARBA" id="ARBA00022737"/>
    </source>
</evidence>
<dbReference type="PANTHER" id="PTHR24198">
    <property type="entry name" value="ANKYRIN REPEAT AND PROTEIN KINASE DOMAIN-CONTAINING PROTEIN"/>
    <property type="match status" value="1"/>
</dbReference>
<dbReference type="Pfam" id="PF12796">
    <property type="entry name" value="Ank_2"/>
    <property type="match status" value="2"/>
</dbReference>
<evidence type="ECO:0008006" key="6">
    <source>
        <dbReference type="Google" id="ProtNLM"/>
    </source>
</evidence>
<dbReference type="PROSITE" id="PS50088">
    <property type="entry name" value="ANK_REPEAT"/>
    <property type="match status" value="1"/>
</dbReference>
<protein>
    <recommendedName>
        <fullName evidence="6">Ankyrin repeat protein</fullName>
    </recommendedName>
</protein>
<dbReference type="EMBL" id="JACCJC010000047">
    <property type="protein sequence ID" value="KAF6232506.1"/>
    <property type="molecule type" value="Genomic_DNA"/>
</dbReference>
<dbReference type="InterPro" id="IPR036770">
    <property type="entry name" value="Ankyrin_rpt-contain_sf"/>
</dbReference>
<organism evidence="4 5">
    <name type="scientific">Letharia columbiana</name>
    <dbReference type="NCBI Taxonomy" id="112416"/>
    <lineage>
        <taxon>Eukaryota</taxon>
        <taxon>Fungi</taxon>
        <taxon>Dikarya</taxon>
        <taxon>Ascomycota</taxon>
        <taxon>Pezizomycotina</taxon>
        <taxon>Lecanoromycetes</taxon>
        <taxon>OSLEUM clade</taxon>
        <taxon>Lecanoromycetidae</taxon>
        <taxon>Lecanorales</taxon>
        <taxon>Lecanorineae</taxon>
        <taxon>Parmeliaceae</taxon>
        <taxon>Letharia</taxon>
    </lineage>
</organism>
<dbReference type="PANTHER" id="PTHR24198:SF165">
    <property type="entry name" value="ANKYRIN REPEAT-CONTAINING PROTEIN-RELATED"/>
    <property type="match status" value="1"/>
</dbReference>
<proteinExistence type="predicted"/>
<evidence type="ECO:0000313" key="4">
    <source>
        <dbReference type="EMBL" id="KAF6232506.1"/>
    </source>
</evidence>
<dbReference type="SUPFAM" id="SSF48403">
    <property type="entry name" value="Ankyrin repeat"/>
    <property type="match status" value="1"/>
</dbReference>
<dbReference type="GeneID" id="59290824"/>
<keyword evidence="5" id="KW-1185">Reference proteome</keyword>
<keyword evidence="2 3" id="KW-0040">ANK repeat</keyword>
<sequence length="354" mass="38463">MLRGNISRTKCFPDKPGQRFCQPGHGSTFCGGLSGGSAILAAQVSTAFAELRNDTAELPGRLHALSNEVADIEFVLYQVVAARDLSFPSCSWLGSGLQACDILLRGNLSTSVIEVLRCILRDRLRDRDAMRRTALEWAAARGDDRAVLTLLSFGGKPNITDNKLNTPLTLASNQDNTLCVQLLLEAGALANPVLPLGVKLSSPLNCAARYATDPLLLKTLFDFDADVEASSVDGVAPLLHVARGKPVSFAELLLDYGADINATSKNGLTSLTAAIIFNNHSVLRLLLDRWFEYTECPRLKGHHLLDFVIDYADIETMSILTTATHLQQLCARKCTCIRESARCNPRLSQALQVP</sequence>
<dbReference type="AlphaFoldDB" id="A0A8H6L1X1"/>
<feature type="repeat" description="ANK" evidence="3">
    <location>
        <begin position="233"/>
        <end position="265"/>
    </location>
</feature>
<comment type="caution">
    <text evidence="4">The sequence shown here is derived from an EMBL/GenBank/DDBJ whole genome shotgun (WGS) entry which is preliminary data.</text>
</comment>
<dbReference type="PROSITE" id="PS50297">
    <property type="entry name" value="ANK_REP_REGION"/>
    <property type="match status" value="1"/>
</dbReference>
<keyword evidence="1" id="KW-0677">Repeat</keyword>
<evidence type="ECO:0000313" key="5">
    <source>
        <dbReference type="Proteomes" id="UP000578531"/>
    </source>
</evidence>
<name>A0A8H6L1X1_9LECA</name>
<accession>A0A8H6L1X1</accession>
<dbReference type="InterPro" id="IPR002110">
    <property type="entry name" value="Ankyrin_rpt"/>
</dbReference>
<gene>
    <name evidence="4" type="ORF">HO173_009172</name>
</gene>